<organism evidence="1 2">
    <name type="scientific">Telmatocola sphagniphila</name>
    <dbReference type="NCBI Taxonomy" id="1123043"/>
    <lineage>
        <taxon>Bacteria</taxon>
        <taxon>Pseudomonadati</taxon>
        <taxon>Planctomycetota</taxon>
        <taxon>Planctomycetia</taxon>
        <taxon>Gemmatales</taxon>
        <taxon>Gemmataceae</taxon>
    </lineage>
</organism>
<accession>A0A8E6ESU2</accession>
<dbReference type="KEGG" id="tsph:KIH39_21280"/>
<evidence type="ECO:0000313" key="2">
    <source>
        <dbReference type="Proteomes" id="UP000676194"/>
    </source>
</evidence>
<protein>
    <submittedName>
        <fullName evidence="1">Uncharacterized protein</fullName>
    </submittedName>
</protein>
<sequence length="148" mass="16626">MSIYSILEPEVAGVIGESSFIDGSTIPQVVRSLEYKFETWFENDLLQAYPCFLVTDRLKKALEKYHGTGYSFDEVFATQSVQFELINPGITLGLFWCFKISGHAGEADFGLSEDGTLVVSANALEILRKFNLSRCTIRTRPFQPKKAI</sequence>
<proteinExistence type="predicted"/>
<evidence type="ECO:0000313" key="1">
    <source>
        <dbReference type="EMBL" id="QVL31354.1"/>
    </source>
</evidence>
<dbReference type="EMBL" id="CP074694">
    <property type="protein sequence ID" value="QVL31354.1"/>
    <property type="molecule type" value="Genomic_DNA"/>
</dbReference>
<name>A0A8E6ESU2_9BACT</name>
<dbReference type="Proteomes" id="UP000676194">
    <property type="component" value="Chromosome"/>
</dbReference>
<reference evidence="1" key="1">
    <citation type="submission" date="2021-05" db="EMBL/GenBank/DDBJ databases">
        <title>Complete genome sequence of the cellulolytic planctomycete Telmatocola sphagniphila SP2T and characterization of the first cellulase from planctomycetes.</title>
        <authorList>
            <person name="Rakitin A.L."/>
            <person name="Beletsky A.V."/>
            <person name="Naumoff D.G."/>
            <person name="Kulichevskaya I.S."/>
            <person name="Mardanov A.V."/>
            <person name="Ravin N.V."/>
            <person name="Dedysh S.N."/>
        </authorList>
    </citation>
    <scope>NUCLEOTIDE SEQUENCE</scope>
    <source>
        <strain evidence="1">SP2T</strain>
    </source>
</reference>
<dbReference type="RefSeq" id="WP_213495235.1">
    <property type="nucleotide sequence ID" value="NZ_CP074694.1"/>
</dbReference>
<gene>
    <name evidence="1" type="ORF">KIH39_21280</name>
</gene>
<dbReference type="AlphaFoldDB" id="A0A8E6ESU2"/>
<keyword evidence="2" id="KW-1185">Reference proteome</keyword>